<proteinExistence type="predicted"/>
<name>A0A9Q1H9J5_HOLLE</name>
<dbReference type="EMBL" id="JAIZAY010000006">
    <property type="protein sequence ID" value="KAJ8040902.1"/>
    <property type="molecule type" value="Genomic_DNA"/>
</dbReference>
<dbReference type="PROSITE" id="PS50835">
    <property type="entry name" value="IG_LIKE"/>
    <property type="match status" value="1"/>
</dbReference>
<evidence type="ECO:0000259" key="1">
    <source>
        <dbReference type="PROSITE" id="PS50835"/>
    </source>
</evidence>
<dbReference type="AlphaFoldDB" id="A0A9Q1H9J5"/>
<sequence length="84" mass="9356">MNSPTGKPAEGIRWRKDNSNFISSQSGSATFLIPGPILLSDAGTYECHYNGKRDMAKQALNLLLVRGNCFLKFRYISMILTLSE</sequence>
<evidence type="ECO:0000313" key="3">
    <source>
        <dbReference type="Proteomes" id="UP001152320"/>
    </source>
</evidence>
<dbReference type="CDD" id="cd00096">
    <property type="entry name" value="Ig"/>
    <property type="match status" value="1"/>
</dbReference>
<accession>A0A9Q1H9J5</accession>
<gene>
    <name evidence="2" type="ORF">HOLleu_15345</name>
</gene>
<dbReference type="SUPFAM" id="SSF48726">
    <property type="entry name" value="Immunoglobulin"/>
    <property type="match status" value="1"/>
</dbReference>
<reference evidence="2" key="1">
    <citation type="submission" date="2021-10" db="EMBL/GenBank/DDBJ databases">
        <title>Tropical sea cucumber genome reveals ecological adaptation and Cuvierian tubules defense mechanism.</title>
        <authorList>
            <person name="Chen T."/>
        </authorList>
    </citation>
    <scope>NUCLEOTIDE SEQUENCE</scope>
    <source>
        <strain evidence="2">Nanhai2018</strain>
        <tissue evidence="2">Muscle</tissue>
    </source>
</reference>
<evidence type="ECO:0000313" key="2">
    <source>
        <dbReference type="EMBL" id="KAJ8040902.1"/>
    </source>
</evidence>
<dbReference type="OrthoDB" id="1668230at2759"/>
<dbReference type="InterPro" id="IPR007110">
    <property type="entry name" value="Ig-like_dom"/>
</dbReference>
<dbReference type="InterPro" id="IPR036179">
    <property type="entry name" value="Ig-like_dom_sf"/>
</dbReference>
<protein>
    <recommendedName>
        <fullName evidence="1">Ig-like domain-containing protein</fullName>
    </recommendedName>
</protein>
<dbReference type="Proteomes" id="UP001152320">
    <property type="component" value="Chromosome 6"/>
</dbReference>
<dbReference type="Gene3D" id="2.60.40.10">
    <property type="entry name" value="Immunoglobulins"/>
    <property type="match status" value="1"/>
</dbReference>
<organism evidence="2 3">
    <name type="scientific">Holothuria leucospilota</name>
    <name type="common">Black long sea cucumber</name>
    <name type="synonym">Mertensiothuria leucospilota</name>
    <dbReference type="NCBI Taxonomy" id="206669"/>
    <lineage>
        <taxon>Eukaryota</taxon>
        <taxon>Metazoa</taxon>
        <taxon>Echinodermata</taxon>
        <taxon>Eleutherozoa</taxon>
        <taxon>Echinozoa</taxon>
        <taxon>Holothuroidea</taxon>
        <taxon>Aspidochirotacea</taxon>
        <taxon>Aspidochirotida</taxon>
        <taxon>Holothuriidae</taxon>
        <taxon>Holothuria</taxon>
    </lineage>
</organism>
<dbReference type="InterPro" id="IPR013783">
    <property type="entry name" value="Ig-like_fold"/>
</dbReference>
<feature type="domain" description="Ig-like" evidence="1">
    <location>
        <begin position="1"/>
        <end position="47"/>
    </location>
</feature>
<comment type="caution">
    <text evidence="2">The sequence shown here is derived from an EMBL/GenBank/DDBJ whole genome shotgun (WGS) entry which is preliminary data.</text>
</comment>
<keyword evidence="3" id="KW-1185">Reference proteome</keyword>